<proteinExistence type="predicted"/>
<sequence length="80" mass="8788">MAKKICDSANFCDWRVLGEIPATKEENMKKARHHGQPSGDTRQTAVGTPRSRGFSNSLLIVTTRDFACHPAVFLASRVTA</sequence>
<protein>
    <submittedName>
        <fullName evidence="2">Uncharacterized protein</fullName>
    </submittedName>
</protein>
<dbReference type="AlphaFoldDB" id="A0A5K7XL00"/>
<accession>A0A5K7XL00</accession>
<dbReference type="Proteomes" id="UP000326837">
    <property type="component" value="Chromosome"/>
</dbReference>
<evidence type="ECO:0000313" key="2">
    <source>
        <dbReference type="EMBL" id="BBO35236.1"/>
    </source>
</evidence>
<dbReference type="EMBL" id="AP021861">
    <property type="protein sequence ID" value="BBO35236.1"/>
    <property type="molecule type" value="Genomic_DNA"/>
</dbReference>
<evidence type="ECO:0000313" key="3">
    <source>
        <dbReference type="Proteomes" id="UP000326837"/>
    </source>
</evidence>
<evidence type="ECO:0000256" key="1">
    <source>
        <dbReference type="SAM" id="MobiDB-lite"/>
    </source>
</evidence>
<reference evidence="3" key="1">
    <citation type="submission" date="2019-10" db="EMBL/GenBank/DDBJ databases">
        <title>Lacipirellula parvula gen. nov., sp. nov., representing a lineage of planctomycetes widespread in freshwater anoxic habitats, and description of the family Lacipirellulaceae.</title>
        <authorList>
            <person name="Dedysh S.N."/>
            <person name="Kulichevskaya I.S."/>
            <person name="Beletsky A.V."/>
            <person name="Rakitin A.L."/>
            <person name="Mardanov A.V."/>
            <person name="Ivanova A.A."/>
            <person name="Saltykova V.X."/>
            <person name="Rijpstra W.I.C."/>
            <person name="Sinninghe Damste J.S."/>
            <person name="Ravin N.V."/>
        </authorList>
    </citation>
    <scope>NUCLEOTIDE SEQUENCE [LARGE SCALE GENOMIC DNA]</scope>
    <source>
        <strain evidence="3">PX69</strain>
    </source>
</reference>
<gene>
    <name evidence="2" type="ORF">PLANPX_4848</name>
</gene>
<dbReference type="KEGG" id="lpav:PLANPX_4848"/>
<name>A0A5K7XL00_9BACT</name>
<organism evidence="2 3">
    <name type="scientific">Lacipirellula parvula</name>
    <dbReference type="NCBI Taxonomy" id="2650471"/>
    <lineage>
        <taxon>Bacteria</taxon>
        <taxon>Pseudomonadati</taxon>
        <taxon>Planctomycetota</taxon>
        <taxon>Planctomycetia</taxon>
        <taxon>Pirellulales</taxon>
        <taxon>Lacipirellulaceae</taxon>
        <taxon>Lacipirellula</taxon>
    </lineage>
</organism>
<feature type="region of interest" description="Disordered" evidence="1">
    <location>
        <begin position="23"/>
        <end position="51"/>
    </location>
</feature>
<keyword evidence="3" id="KW-1185">Reference proteome</keyword>